<keyword evidence="3" id="KW-0472">Membrane</keyword>
<keyword evidence="3" id="KW-0812">Transmembrane</keyword>
<dbReference type="InterPro" id="IPR006041">
    <property type="entry name" value="Pollen_Ole_e1_allergen"/>
</dbReference>
<dbReference type="AlphaFoldDB" id="A0A9N7N0J1"/>
<dbReference type="Pfam" id="PF01190">
    <property type="entry name" value="Pollen_Ole_e_1"/>
    <property type="match status" value="1"/>
</dbReference>
<dbReference type="Proteomes" id="UP001153555">
    <property type="component" value="Unassembled WGS sequence"/>
</dbReference>
<dbReference type="OrthoDB" id="1896520at2759"/>
<evidence type="ECO:0000313" key="4">
    <source>
        <dbReference type="EMBL" id="CAA0823588.1"/>
    </source>
</evidence>
<comment type="caution">
    <text evidence="4">The sequence shown here is derived from an EMBL/GenBank/DDBJ whole genome shotgun (WGS) entry which is preliminary data.</text>
</comment>
<sequence>EAHCDRTRVIANKEEEEEMEKLLVVLLALCVVPAIVSADPLLLKGYFYCDTCLCGYETKASKALAGAVGKIECAKRSDSTHVTYRKEFVTKSDGTYEVLIDGDRGDDVCNVMAVKSVDSECVKPSLGRDQARVILTRNNGMSSNARFANAIGFDRWTPLDTCGEILKQYEETETDV</sequence>
<proteinExistence type="inferred from homology"/>
<feature type="transmembrane region" description="Helical" evidence="3">
    <location>
        <begin position="22"/>
        <end position="43"/>
    </location>
</feature>
<evidence type="ECO:0000313" key="5">
    <source>
        <dbReference type="Proteomes" id="UP001153555"/>
    </source>
</evidence>
<organism evidence="4 5">
    <name type="scientific">Striga hermonthica</name>
    <name type="common">Purple witchweed</name>
    <name type="synonym">Buchnera hermonthica</name>
    <dbReference type="NCBI Taxonomy" id="68872"/>
    <lineage>
        <taxon>Eukaryota</taxon>
        <taxon>Viridiplantae</taxon>
        <taxon>Streptophyta</taxon>
        <taxon>Embryophyta</taxon>
        <taxon>Tracheophyta</taxon>
        <taxon>Spermatophyta</taxon>
        <taxon>Magnoliopsida</taxon>
        <taxon>eudicotyledons</taxon>
        <taxon>Gunneridae</taxon>
        <taxon>Pentapetalae</taxon>
        <taxon>asterids</taxon>
        <taxon>lamiids</taxon>
        <taxon>Lamiales</taxon>
        <taxon>Orobanchaceae</taxon>
        <taxon>Buchnereae</taxon>
        <taxon>Striga</taxon>
    </lineage>
</organism>
<reference evidence="4" key="1">
    <citation type="submission" date="2019-12" db="EMBL/GenBank/DDBJ databases">
        <authorList>
            <person name="Scholes J."/>
        </authorList>
    </citation>
    <scope>NUCLEOTIDE SEQUENCE</scope>
</reference>
<accession>A0A9N7N0J1</accession>
<evidence type="ECO:0000256" key="1">
    <source>
        <dbReference type="ARBA" id="ARBA00010049"/>
    </source>
</evidence>
<evidence type="ECO:0000256" key="3">
    <source>
        <dbReference type="SAM" id="Phobius"/>
    </source>
</evidence>
<dbReference type="PANTHER" id="PTHR31614">
    <property type="entry name" value="PROTEIN DOWNSTREAM OF FLC-RELATED"/>
    <property type="match status" value="1"/>
</dbReference>
<keyword evidence="5" id="KW-1185">Reference proteome</keyword>
<keyword evidence="2" id="KW-1015">Disulfide bond</keyword>
<protein>
    <submittedName>
        <fullName evidence="4">Pollen Ole e 1 allergen and extensin family protein</fullName>
    </submittedName>
</protein>
<dbReference type="PANTHER" id="PTHR31614:SF5">
    <property type="entry name" value="ALLERGEN-LIKE PROTEIN BRSN20"/>
    <property type="match status" value="1"/>
</dbReference>
<gene>
    <name evidence="4" type="ORF">SHERM_20738</name>
</gene>
<keyword evidence="3" id="KW-1133">Transmembrane helix</keyword>
<comment type="similarity">
    <text evidence="1">Belongs to the Ole e I family.</text>
</comment>
<evidence type="ECO:0000256" key="2">
    <source>
        <dbReference type="ARBA" id="ARBA00023157"/>
    </source>
</evidence>
<name>A0A9N7N0J1_STRHE</name>
<dbReference type="EMBL" id="CACSLK010024540">
    <property type="protein sequence ID" value="CAA0823588.1"/>
    <property type="molecule type" value="Genomic_DNA"/>
</dbReference>
<feature type="non-terminal residue" evidence="4">
    <location>
        <position position="1"/>
    </location>
</feature>